<gene>
    <name evidence="2" type="ORF">PXEA_LOCUS23179</name>
</gene>
<keyword evidence="3" id="KW-1185">Reference proteome</keyword>
<feature type="compositionally biased region" description="Polar residues" evidence="1">
    <location>
        <begin position="47"/>
        <end position="68"/>
    </location>
</feature>
<accession>A0A448X746</accession>
<protein>
    <submittedName>
        <fullName evidence="2">Uncharacterized protein</fullName>
    </submittedName>
</protein>
<evidence type="ECO:0000256" key="1">
    <source>
        <dbReference type="SAM" id="MobiDB-lite"/>
    </source>
</evidence>
<organism evidence="2 3">
    <name type="scientific">Protopolystoma xenopodis</name>
    <dbReference type="NCBI Taxonomy" id="117903"/>
    <lineage>
        <taxon>Eukaryota</taxon>
        <taxon>Metazoa</taxon>
        <taxon>Spiralia</taxon>
        <taxon>Lophotrochozoa</taxon>
        <taxon>Platyhelminthes</taxon>
        <taxon>Monogenea</taxon>
        <taxon>Polyopisthocotylea</taxon>
        <taxon>Polystomatidea</taxon>
        <taxon>Polystomatidae</taxon>
        <taxon>Protopolystoma</taxon>
    </lineage>
</organism>
<name>A0A448X746_9PLAT</name>
<reference evidence="2" key="1">
    <citation type="submission" date="2018-11" db="EMBL/GenBank/DDBJ databases">
        <authorList>
            <consortium name="Pathogen Informatics"/>
        </authorList>
    </citation>
    <scope>NUCLEOTIDE SEQUENCE</scope>
</reference>
<dbReference type="Proteomes" id="UP000784294">
    <property type="component" value="Unassembled WGS sequence"/>
</dbReference>
<sequence>MDAVPDDLLTERDHHFQAQQQRRRAVGQQDGQEPGPRVQIMKRNEASSKASGNISAATCANSDNGSETSLFSQVQEVRMRRVPPKRTEDEALRARQATWRYALHELGESCLVSILFTPLYL</sequence>
<feature type="region of interest" description="Disordered" evidence="1">
    <location>
        <begin position="1"/>
        <end position="68"/>
    </location>
</feature>
<dbReference type="EMBL" id="CAAALY010105743">
    <property type="protein sequence ID" value="VEL29739.1"/>
    <property type="molecule type" value="Genomic_DNA"/>
</dbReference>
<proteinExistence type="predicted"/>
<comment type="caution">
    <text evidence="2">The sequence shown here is derived from an EMBL/GenBank/DDBJ whole genome shotgun (WGS) entry which is preliminary data.</text>
</comment>
<dbReference type="AlphaFoldDB" id="A0A448X746"/>
<evidence type="ECO:0000313" key="3">
    <source>
        <dbReference type="Proteomes" id="UP000784294"/>
    </source>
</evidence>
<evidence type="ECO:0000313" key="2">
    <source>
        <dbReference type="EMBL" id="VEL29739.1"/>
    </source>
</evidence>